<name>Q6SHB6_9BACT</name>
<proteinExistence type="inferred from homology"/>
<dbReference type="PANTHER" id="PTHR42879">
    <property type="entry name" value="3-OXOACYL-(ACYL-CARRIER-PROTEIN) REDUCTASE"/>
    <property type="match status" value="1"/>
</dbReference>
<comment type="similarity">
    <text evidence="1">Belongs to the short-chain dehydrogenases/reductases (SDR) family.</text>
</comment>
<evidence type="ECO:0000256" key="1">
    <source>
        <dbReference type="ARBA" id="ARBA00006484"/>
    </source>
</evidence>
<dbReference type="EMBL" id="AY458637">
    <property type="protein sequence ID" value="AAR37704.1"/>
    <property type="molecule type" value="Genomic_DNA"/>
</dbReference>
<dbReference type="Gene3D" id="3.40.50.720">
    <property type="entry name" value="NAD(P)-binding Rossmann-like Domain"/>
    <property type="match status" value="1"/>
</dbReference>
<gene>
    <name evidence="2" type="ORF">MBMO_EBAC750-02H05.22</name>
</gene>
<organism evidence="2">
    <name type="scientific">uncultured marine bacterium 440</name>
    <dbReference type="NCBI Taxonomy" id="257390"/>
    <lineage>
        <taxon>Bacteria</taxon>
        <taxon>environmental samples</taxon>
    </lineage>
</organism>
<reference evidence="2" key="1">
    <citation type="submission" date="2003-11" db="EMBL/GenBank/DDBJ databases">
        <authorList>
            <person name="Heidelberg J.F."/>
            <person name="Eisen J.A."/>
            <person name="Nelson W.C."/>
            <person name="DeLong E.F."/>
        </authorList>
    </citation>
    <scope>NUCLEOTIDE SEQUENCE</scope>
</reference>
<dbReference type="Pfam" id="PF13561">
    <property type="entry name" value="adh_short_C2"/>
    <property type="match status" value="1"/>
</dbReference>
<accession>Q6SHB6</accession>
<dbReference type="PRINTS" id="PR00081">
    <property type="entry name" value="GDHRDH"/>
</dbReference>
<dbReference type="PANTHER" id="PTHR42879:SF6">
    <property type="entry name" value="NADPH-DEPENDENT REDUCTASE BACG"/>
    <property type="match status" value="1"/>
</dbReference>
<evidence type="ECO:0000313" key="2">
    <source>
        <dbReference type="EMBL" id="AAR37704.1"/>
    </source>
</evidence>
<protein>
    <submittedName>
        <fullName evidence="2">Oxidoreductase, short-chain dehydrogenase/reductase family</fullName>
    </submittedName>
</protein>
<reference evidence="2" key="2">
    <citation type="submission" date="2003-12" db="EMBL/GenBank/DDBJ databases">
        <title>Monterey Bay Coastal Ocean Microbial Observatory environmental clone sequencing.</title>
        <authorList>
            <person name="DeLong E.F."/>
        </authorList>
    </citation>
    <scope>NUCLEOTIDE SEQUENCE</scope>
</reference>
<dbReference type="AlphaFoldDB" id="Q6SHB6"/>
<dbReference type="InterPro" id="IPR050259">
    <property type="entry name" value="SDR"/>
</dbReference>
<sequence>MNLNLNNKKALVLSASKGIGFAIAKALVHEECYVTITSSSKKNLIKAKKKIIQETGQGVETHQLNIHNLNSVKKNLARILKKGKIDILILNAPGPKPVSLINSKFEDFQEAANQCFLNLIYICQEIIKKNLLNKNGRIINLSSTTGVEPDVDMVLSNITRSALISYIKTASRELSKKNITFNSILTGGVMTDRTIKLIKIHAKKNKLNYKKTLQQASRSIPVGFIADPDYFVNFIIFLCSTLSGYINGAAIPLDGGLMKSV</sequence>
<dbReference type="InterPro" id="IPR036291">
    <property type="entry name" value="NAD(P)-bd_dom_sf"/>
</dbReference>
<dbReference type="SUPFAM" id="SSF51735">
    <property type="entry name" value="NAD(P)-binding Rossmann-fold domains"/>
    <property type="match status" value="1"/>
</dbReference>
<dbReference type="CDD" id="cd05344">
    <property type="entry name" value="BKR_like_SDR_like"/>
    <property type="match status" value="1"/>
</dbReference>
<dbReference type="InterPro" id="IPR002347">
    <property type="entry name" value="SDR_fam"/>
</dbReference>